<dbReference type="Proteomes" id="UP000791080">
    <property type="component" value="Unassembled WGS sequence"/>
</dbReference>
<evidence type="ECO:0000256" key="4">
    <source>
        <dbReference type="ARBA" id="ARBA00023186"/>
    </source>
</evidence>
<evidence type="ECO:0000313" key="5">
    <source>
        <dbReference type="EMBL" id="MCP2333182.1"/>
    </source>
</evidence>
<evidence type="ECO:0000256" key="1">
    <source>
        <dbReference type="ARBA" id="ARBA00004496"/>
    </source>
</evidence>
<sequence length="250" mass="26612">MTITLELAEFNLAWRELGLGQRPLVLCADETATTLAEAEDVDRRCRSALVDRGLFTGGGEPHPDLDWSLRLFAAPTHAVDVRWSLPGGRRLRAMTALSGQDAVIGVLGDGVLAIDPLRPTTLCESAVSVLGAVRAGPGQVVNLPGAAVSRAGGKGRSDADFEDALLDAGVRYGDARALLGMLGTDRVGAGQLGVSRWEGLGQRRRGPYAIDVIDTTRGRYAVHERDGWLTVAPVDLPRLAEMLRELLAVT</sequence>
<keyword evidence="3" id="KW-0963">Cytoplasm</keyword>
<dbReference type="InterPro" id="IPR025734">
    <property type="entry name" value="EspG"/>
</dbReference>
<comment type="similarity">
    <text evidence="2">Belongs to the EspG family.</text>
</comment>
<evidence type="ECO:0000313" key="6">
    <source>
        <dbReference type="Proteomes" id="UP000791080"/>
    </source>
</evidence>
<dbReference type="Pfam" id="PF14011">
    <property type="entry name" value="ESX-1_EspG"/>
    <property type="match status" value="1"/>
</dbReference>
<proteinExistence type="inferred from homology"/>
<organism evidence="5 6">
    <name type="scientific">Actinoalloteichus caeruleus DSM 43889</name>
    <dbReference type="NCBI Taxonomy" id="1120930"/>
    <lineage>
        <taxon>Bacteria</taxon>
        <taxon>Bacillati</taxon>
        <taxon>Actinomycetota</taxon>
        <taxon>Actinomycetes</taxon>
        <taxon>Pseudonocardiales</taxon>
        <taxon>Pseudonocardiaceae</taxon>
        <taxon>Actinoalloteichus</taxon>
        <taxon>Actinoalloteichus cyanogriseus</taxon>
    </lineage>
</organism>
<gene>
    <name evidence="5" type="ORF">G443_003452</name>
</gene>
<evidence type="ECO:0000256" key="2">
    <source>
        <dbReference type="ARBA" id="ARBA00006411"/>
    </source>
</evidence>
<dbReference type="RefSeq" id="WP_162147323.1">
    <property type="nucleotide sequence ID" value="NZ_AUBJ02000001.1"/>
</dbReference>
<name>A0ABT1JLI3_ACTCY</name>
<evidence type="ECO:0000256" key="3">
    <source>
        <dbReference type="ARBA" id="ARBA00022490"/>
    </source>
</evidence>
<keyword evidence="4" id="KW-0143">Chaperone</keyword>
<accession>A0ABT1JLI3</accession>
<protein>
    <submittedName>
        <fullName evidence="5">EspG family protein</fullName>
    </submittedName>
</protein>
<comment type="caution">
    <text evidence="5">The sequence shown here is derived from an EMBL/GenBank/DDBJ whole genome shotgun (WGS) entry which is preliminary data.</text>
</comment>
<keyword evidence="6" id="KW-1185">Reference proteome</keyword>
<reference evidence="5 6" key="1">
    <citation type="submission" date="2022-06" db="EMBL/GenBank/DDBJ databases">
        <title>Genomic Encyclopedia of Type Strains, Phase I: the one thousand microbial genomes (KMG-I) project.</title>
        <authorList>
            <person name="Kyrpides N."/>
        </authorList>
    </citation>
    <scope>NUCLEOTIDE SEQUENCE [LARGE SCALE GENOMIC DNA]</scope>
    <source>
        <strain evidence="5 6">DSM 43889</strain>
    </source>
</reference>
<dbReference type="EMBL" id="AUBJ02000001">
    <property type="protein sequence ID" value="MCP2333182.1"/>
    <property type="molecule type" value="Genomic_DNA"/>
</dbReference>
<comment type="subcellular location">
    <subcellularLocation>
        <location evidence="1">Cytoplasm</location>
    </subcellularLocation>
</comment>